<sequence>MRACPLCNGFQQLHKYCSKCGGILLDAGKITDYLDDYSAYMEMDLMKLLDGKRDSLKNHQCIHLLYCSQCHEGEYAIIQETHNERGFYS</sequence>
<evidence type="ECO:0000313" key="1">
    <source>
        <dbReference type="EMBL" id="ASS89355.1"/>
    </source>
</evidence>
<name>A0A223E2H2_9BACI</name>
<organism evidence="1 2">
    <name type="scientific">Aeribacillus pallidus</name>
    <dbReference type="NCBI Taxonomy" id="33936"/>
    <lineage>
        <taxon>Bacteria</taxon>
        <taxon>Bacillati</taxon>
        <taxon>Bacillota</taxon>
        <taxon>Bacilli</taxon>
        <taxon>Bacillales</taxon>
        <taxon>Bacillaceae</taxon>
        <taxon>Aeribacillus</taxon>
    </lineage>
</organism>
<evidence type="ECO:0000313" key="2">
    <source>
        <dbReference type="Proteomes" id="UP000214606"/>
    </source>
</evidence>
<dbReference type="AlphaFoldDB" id="A0A223E2H2"/>
<gene>
    <name evidence="1" type="ORF">AP3564_02985</name>
</gene>
<dbReference type="Proteomes" id="UP000214606">
    <property type="component" value="Chromosome"/>
</dbReference>
<reference evidence="1 2" key="1">
    <citation type="submission" date="2016-10" db="EMBL/GenBank/DDBJ databases">
        <title>The whole genome sequencing and assembly of Aeribacillus pallidus KCTC3564 strain.</title>
        <authorList>
            <person name="Lee Y.-J."/>
            <person name="Park M.-K."/>
            <person name="Yi H."/>
            <person name="Bahn Y.-S."/>
            <person name="Kim J.F."/>
            <person name="Lee D.-W."/>
        </authorList>
    </citation>
    <scope>NUCLEOTIDE SEQUENCE [LARGE SCALE GENOMIC DNA]</scope>
    <source>
        <strain evidence="1 2">KCTC3564</strain>
    </source>
</reference>
<protein>
    <submittedName>
        <fullName evidence="1">Uncharacterized protein</fullName>
    </submittedName>
</protein>
<proteinExistence type="predicted"/>
<dbReference type="KEGG" id="apak:AP3564_02985"/>
<accession>A0A223E2H2</accession>
<dbReference type="RefSeq" id="WP_094244610.1">
    <property type="nucleotide sequence ID" value="NZ_CP017703.1"/>
</dbReference>
<dbReference type="EMBL" id="CP017703">
    <property type="protein sequence ID" value="ASS89355.1"/>
    <property type="molecule type" value="Genomic_DNA"/>
</dbReference>